<evidence type="ECO:0000313" key="3">
    <source>
        <dbReference type="Proteomes" id="UP000245461"/>
    </source>
</evidence>
<dbReference type="NCBIfam" id="NF011987">
    <property type="entry name" value="PRK15446.2-3"/>
    <property type="match status" value="1"/>
</dbReference>
<dbReference type="InterPro" id="IPR013108">
    <property type="entry name" value="Amidohydro_3"/>
</dbReference>
<dbReference type="PANTHER" id="PTHR43135">
    <property type="entry name" value="ALPHA-D-RIBOSE 1-METHYLPHOSPHONATE 5-TRIPHOSPHATE DIPHOSPHATASE"/>
    <property type="match status" value="1"/>
</dbReference>
<dbReference type="Gene3D" id="2.30.40.10">
    <property type="entry name" value="Urease, subunit C, domain 1"/>
    <property type="match status" value="1"/>
</dbReference>
<dbReference type="Pfam" id="PF07969">
    <property type="entry name" value="Amidohydro_3"/>
    <property type="match status" value="1"/>
</dbReference>
<dbReference type="Proteomes" id="UP000245461">
    <property type="component" value="Unassembled WGS sequence"/>
</dbReference>
<accession>A0A317E7R1</accession>
<dbReference type="SUPFAM" id="SSF51338">
    <property type="entry name" value="Composite domain of metallo-dependent hydrolases"/>
    <property type="match status" value="1"/>
</dbReference>
<dbReference type="AlphaFoldDB" id="A0A317E7R1"/>
<dbReference type="OrthoDB" id="9785413at2"/>
<keyword evidence="3" id="KW-1185">Reference proteome</keyword>
<comment type="caution">
    <text evidence="2">The sequence shown here is derived from an EMBL/GenBank/DDBJ whole genome shotgun (WGS) entry which is preliminary data.</text>
</comment>
<dbReference type="GO" id="GO:0019700">
    <property type="term" value="P:organic phosphonate catabolic process"/>
    <property type="evidence" value="ECO:0007669"/>
    <property type="project" value="InterPro"/>
</dbReference>
<dbReference type="SUPFAM" id="SSF51556">
    <property type="entry name" value="Metallo-dependent hydrolases"/>
    <property type="match status" value="1"/>
</dbReference>
<dbReference type="Gene3D" id="3.20.20.140">
    <property type="entry name" value="Metal-dependent hydrolases"/>
    <property type="match status" value="2"/>
</dbReference>
<dbReference type="NCBIfam" id="NF011990">
    <property type="entry name" value="PRK15446.2-6"/>
    <property type="match status" value="1"/>
</dbReference>
<dbReference type="GO" id="GO:0016810">
    <property type="term" value="F:hydrolase activity, acting on carbon-nitrogen (but not peptide) bonds"/>
    <property type="evidence" value="ECO:0007669"/>
    <property type="project" value="InterPro"/>
</dbReference>
<proteinExistence type="predicted"/>
<dbReference type="InterPro" id="IPR032466">
    <property type="entry name" value="Metal_Hydrolase"/>
</dbReference>
<feature type="domain" description="Amidohydrolase 3" evidence="1">
    <location>
        <begin position="208"/>
        <end position="377"/>
    </location>
</feature>
<organism evidence="2 3">
    <name type="scientific">Zavarzinia aquatilis</name>
    <dbReference type="NCBI Taxonomy" id="2211142"/>
    <lineage>
        <taxon>Bacteria</taxon>
        <taxon>Pseudomonadati</taxon>
        <taxon>Pseudomonadota</taxon>
        <taxon>Alphaproteobacteria</taxon>
        <taxon>Rhodospirillales</taxon>
        <taxon>Zavarziniaceae</taxon>
        <taxon>Zavarzinia</taxon>
    </lineage>
</organism>
<dbReference type="InterPro" id="IPR051781">
    <property type="entry name" value="Metallo-dep_Hydrolase"/>
</dbReference>
<protein>
    <submittedName>
        <fullName evidence="2">Alpha-D-ribose 1-methylphosphonate 5-triphosphate diphosphatase</fullName>
    </submittedName>
</protein>
<dbReference type="InterPro" id="IPR011059">
    <property type="entry name" value="Metal-dep_hydrolase_composite"/>
</dbReference>
<dbReference type="InterPro" id="IPR012696">
    <property type="entry name" value="PhnM"/>
</dbReference>
<evidence type="ECO:0000313" key="2">
    <source>
        <dbReference type="EMBL" id="PWR21433.1"/>
    </source>
</evidence>
<reference evidence="2 3" key="1">
    <citation type="submission" date="2018-05" db="EMBL/GenBank/DDBJ databases">
        <title>Zavarzinia sp. HR-AS.</title>
        <authorList>
            <person name="Lee Y."/>
            <person name="Jeon C.O."/>
        </authorList>
    </citation>
    <scope>NUCLEOTIDE SEQUENCE [LARGE SCALE GENOMIC DNA]</scope>
    <source>
        <strain evidence="2 3">HR-AS</strain>
    </source>
</reference>
<evidence type="ECO:0000259" key="1">
    <source>
        <dbReference type="Pfam" id="PF07969"/>
    </source>
</evidence>
<dbReference type="PIRSF" id="PIRSF038971">
    <property type="entry name" value="PhnM"/>
    <property type="match status" value="1"/>
</dbReference>
<gene>
    <name evidence="2" type="ORF">DKG74_13455</name>
</gene>
<name>A0A317E7R1_9PROT</name>
<dbReference type="EMBL" id="QGLE01000007">
    <property type="protein sequence ID" value="PWR21433.1"/>
    <property type="molecule type" value="Genomic_DNA"/>
</dbReference>
<dbReference type="NCBIfam" id="NF011984">
    <property type="entry name" value="PRK15446.1-5"/>
    <property type="match status" value="1"/>
</dbReference>
<dbReference type="PANTHER" id="PTHR43135:SF3">
    <property type="entry name" value="ALPHA-D-RIBOSE 1-METHYLPHOSPHONATE 5-TRIPHOSPHATE DIPHOSPHATASE"/>
    <property type="match status" value="1"/>
</dbReference>
<sequence>MRVEIRGGRILWPDGTIEEGSLAIEGGRIAGPTRATGLCAHRVIDARGLLVLPGIVDLHGDAFERQIMPRPGVEVSLAVALQETDLQVVGNGITTAFHAITWSWEPGLRGREMAYRLRDAITTMKPRLAADTHIHLRHETFNLDAVDEIIDWLAEGSVRLLAFNDHTPEIHARINTPVRLQKYAERAHLSVEDFTALLRRVWERRAEVPDANRRLARAAARARIASASHDDETAQMRQQFHALGCGISEFPKTVDAAATARDLGDPIVLGAPNVMRGGSHNGSIGATPMIEQGMCQILASDYYYPSLLHAAFRLAREGVLPFHKAWALISANPAHAAGMTDRGSIRPGARADFVLVDDEQPALPRVMATVVAGRPVFQANRLLAAGF</sequence>